<proteinExistence type="predicted"/>
<evidence type="ECO:0000313" key="1">
    <source>
        <dbReference type="EnsemblPlants" id="OGLUM03G19410.1"/>
    </source>
</evidence>
<evidence type="ECO:0000313" key="2">
    <source>
        <dbReference type="Proteomes" id="UP000026961"/>
    </source>
</evidence>
<protein>
    <submittedName>
        <fullName evidence="1">Uncharacterized protein</fullName>
    </submittedName>
</protein>
<dbReference type="Proteomes" id="UP000026961">
    <property type="component" value="Chromosome 3"/>
</dbReference>
<reference evidence="1" key="1">
    <citation type="submission" date="2015-04" db="UniProtKB">
        <authorList>
            <consortium name="EnsemblPlants"/>
        </authorList>
    </citation>
    <scope>IDENTIFICATION</scope>
</reference>
<organism evidence="1">
    <name type="scientific">Oryza glumipatula</name>
    <dbReference type="NCBI Taxonomy" id="40148"/>
    <lineage>
        <taxon>Eukaryota</taxon>
        <taxon>Viridiplantae</taxon>
        <taxon>Streptophyta</taxon>
        <taxon>Embryophyta</taxon>
        <taxon>Tracheophyta</taxon>
        <taxon>Spermatophyta</taxon>
        <taxon>Magnoliopsida</taxon>
        <taxon>Liliopsida</taxon>
        <taxon>Poales</taxon>
        <taxon>Poaceae</taxon>
        <taxon>BOP clade</taxon>
        <taxon>Oryzoideae</taxon>
        <taxon>Oryzeae</taxon>
        <taxon>Oryzinae</taxon>
        <taxon>Oryza</taxon>
    </lineage>
</organism>
<keyword evidence="2" id="KW-1185">Reference proteome</keyword>
<dbReference type="HOGENOM" id="CLU_2642107_0_0_1"/>
<dbReference type="Gramene" id="OGLUM03G19410.1">
    <property type="protein sequence ID" value="OGLUM03G19410.1"/>
    <property type="gene ID" value="OGLUM03G19410"/>
</dbReference>
<reference evidence="1" key="2">
    <citation type="submission" date="2018-05" db="EMBL/GenBank/DDBJ databases">
        <title>OgluRS3 (Oryza glumaepatula Reference Sequence Version 3).</title>
        <authorList>
            <person name="Zhang J."/>
            <person name="Kudrna D."/>
            <person name="Lee S."/>
            <person name="Talag J."/>
            <person name="Welchert J."/>
            <person name="Wing R.A."/>
        </authorList>
    </citation>
    <scope>NUCLEOTIDE SEQUENCE [LARGE SCALE GENOMIC DNA]</scope>
</reference>
<dbReference type="AlphaFoldDB" id="A0A0D9Z7X0"/>
<accession>A0A0D9Z7X0</accession>
<sequence>MHGHLPNTVSPVPLLRAEISQKPFAYVDTSIWEAMCEATSFGASMSGASASVFLSQCITRLAMLSVEQPYMSHVKCS</sequence>
<name>A0A0D9Z7X0_9ORYZ</name>
<dbReference type="EnsemblPlants" id="OGLUM03G19410.1">
    <property type="protein sequence ID" value="OGLUM03G19410.1"/>
    <property type="gene ID" value="OGLUM03G19410"/>
</dbReference>